<evidence type="ECO:0000313" key="3">
    <source>
        <dbReference type="Proteomes" id="UP000265120"/>
    </source>
</evidence>
<organism evidence="2 3">
    <name type="scientific">Cynoglossus semilaevis</name>
    <name type="common">Tongue sole</name>
    <dbReference type="NCBI Taxonomy" id="244447"/>
    <lineage>
        <taxon>Eukaryota</taxon>
        <taxon>Metazoa</taxon>
        <taxon>Chordata</taxon>
        <taxon>Craniata</taxon>
        <taxon>Vertebrata</taxon>
        <taxon>Euteleostomi</taxon>
        <taxon>Actinopterygii</taxon>
        <taxon>Neopterygii</taxon>
        <taxon>Teleostei</taxon>
        <taxon>Neoteleostei</taxon>
        <taxon>Acanthomorphata</taxon>
        <taxon>Carangaria</taxon>
        <taxon>Pleuronectiformes</taxon>
        <taxon>Pleuronectoidei</taxon>
        <taxon>Cynoglossidae</taxon>
        <taxon>Cynoglossinae</taxon>
        <taxon>Cynoglossus</taxon>
    </lineage>
</organism>
<keyword evidence="3" id="KW-1185">Reference proteome</keyword>
<dbReference type="Ensembl" id="ENSCSET00000006638.1">
    <property type="protein sequence ID" value="ENSCSEP00000006565.1"/>
    <property type="gene ID" value="ENSCSEG00000004252.1"/>
</dbReference>
<dbReference type="GeneTree" id="ENSGT00940000180279"/>
<dbReference type="Proteomes" id="UP000265120">
    <property type="component" value="Chromosome 2"/>
</dbReference>
<protein>
    <submittedName>
        <fullName evidence="2">Uncharacterized protein</fullName>
    </submittedName>
</protein>
<reference evidence="2" key="3">
    <citation type="submission" date="2025-09" db="UniProtKB">
        <authorList>
            <consortium name="Ensembl"/>
        </authorList>
    </citation>
    <scope>IDENTIFICATION</scope>
</reference>
<accession>A0A3P8V265</accession>
<evidence type="ECO:0000256" key="1">
    <source>
        <dbReference type="SAM" id="MobiDB-lite"/>
    </source>
</evidence>
<name>A0A3P8V265_CYNSE</name>
<reference evidence="2" key="2">
    <citation type="submission" date="2025-08" db="UniProtKB">
        <authorList>
            <consortium name="Ensembl"/>
        </authorList>
    </citation>
    <scope>IDENTIFICATION</scope>
</reference>
<dbReference type="InParanoid" id="A0A3P8V265"/>
<evidence type="ECO:0000313" key="2">
    <source>
        <dbReference type="Ensembl" id="ENSCSEP00000006565.1"/>
    </source>
</evidence>
<reference evidence="2 3" key="1">
    <citation type="journal article" date="2014" name="Nat. Genet.">
        <title>Whole-genome sequence of a flatfish provides insights into ZW sex chromosome evolution and adaptation to a benthic lifestyle.</title>
        <authorList>
            <person name="Chen S."/>
            <person name="Zhang G."/>
            <person name="Shao C."/>
            <person name="Huang Q."/>
            <person name="Liu G."/>
            <person name="Zhang P."/>
            <person name="Song W."/>
            <person name="An N."/>
            <person name="Chalopin D."/>
            <person name="Volff J.N."/>
            <person name="Hong Y."/>
            <person name="Li Q."/>
            <person name="Sha Z."/>
            <person name="Zhou H."/>
            <person name="Xie M."/>
            <person name="Yu Q."/>
            <person name="Liu Y."/>
            <person name="Xiang H."/>
            <person name="Wang N."/>
            <person name="Wu K."/>
            <person name="Yang C."/>
            <person name="Zhou Q."/>
            <person name="Liao X."/>
            <person name="Yang L."/>
            <person name="Hu Q."/>
            <person name="Zhang J."/>
            <person name="Meng L."/>
            <person name="Jin L."/>
            <person name="Tian Y."/>
            <person name="Lian J."/>
            <person name="Yang J."/>
            <person name="Miao G."/>
            <person name="Liu S."/>
            <person name="Liang Z."/>
            <person name="Yan F."/>
            <person name="Li Y."/>
            <person name="Sun B."/>
            <person name="Zhang H."/>
            <person name="Zhang J."/>
            <person name="Zhu Y."/>
            <person name="Du M."/>
            <person name="Zhao Y."/>
            <person name="Schartl M."/>
            <person name="Tang Q."/>
            <person name="Wang J."/>
        </authorList>
    </citation>
    <scope>NUCLEOTIDE SEQUENCE</scope>
</reference>
<sequence>MRKRGRGGIKVERRTEGGDFAGADEEGLRNIKSGRGFAGEALASATDRPANKQPETEVASALRNVQTTCSGSFWCTVVCTLVRQCMEEPPREDMGPHENLHAFRAEGNSEFASLSCFSSEMCKRETYDMTVHPAGLRLCVGTQCSSCSVYSKKSLCACNSVCVCVCKFLSKI</sequence>
<dbReference type="AlphaFoldDB" id="A0A3P8V265"/>
<proteinExistence type="predicted"/>
<feature type="region of interest" description="Disordered" evidence="1">
    <location>
        <begin position="1"/>
        <end position="24"/>
    </location>
</feature>